<reference evidence="2" key="1">
    <citation type="submission" date="2020-04" db="EMBL/GenBank/DDBJ databases">
        <authorList>
            <person name="Chiriac C."/>
            <person name="Salcher M."/>
            <person name="Ghai R."/>
            <person name="Kavagutti S V."/>
        </authorList>
    </citation>
    <scope>NUCLEOTIDE SEQUENCE</scope>
</reference>
<accession>A0A6J5MKB4</accession>
<protein>
    <submittedName>
        <fullName evidence="2">Uncharacterized protein</fullName>
    </submittedName>
</protein>
<proteinExistence type="predicted"/>
<gene>
    <name evidence="2" type="ORF">UFOVP515_6</name>
</gene>
<organism evidence="2">
    <name type="scientific">uncultured Caudovirales phage</name>
    <dbReference type="NCBI Taxonomy" id="2100421"/>
    <lineage>
        <taxon>Viruses</taxon>
        <taxon>Duplodnaviria</taxon>
        <taxon>Heunggongvirae</taxon>
        <taxon>Uroviricota</taxon>
        <taxon>Caudoviricetes</taxon>
        <taxon>Peduoviridae</taxon>
        <taxon>Maltschvirus</taxon>
        <taxon>Maltschvirus maltsch</taxon>
    </lineage>
</organism>
<sequence>MADTNIERIQQNVKTLQQQGQPPEMVASYLKSEGFSISRYEQAIKTATKAGGAPIKSTIAGPFLQGLTFNTADEIEAAFRAGAISGPQYEQMLSRVRAGLKEYGEQYPTRATMAEIGGGLAPVAAALGASMLTGGAAAPAVSATAGKVAQVAAQQAPSLLAQMGRGAGYGVLSGAASGVGGAEGGIPSRVTGGLLGGGLGLGMGAAAPAVSTVVAPVGRKIANVLTGAPAPTAETKAQELIARALIREGTSPEQIAARQAQTVRTLGARDETLADIGGESMRRLARGAMAVPSGAQTDVRQMLVERAVGAGPRITKDITDFTAIGARDIGEVADEIIKTRAEKARPLYEQAFAAGEVYSPKIDELLAKSRDIKTAIESARGLPQYADLPPNSMLMLDKAYKYVGDAANEAKRAGKLSRANDLDQLRIELLNAITDKKTGIPVYGEAVKTFNSESLLKDALEAGSNKFLKKSPAEINRELAKFTDDGERQMYRLGAVQSLRDEIYRMGETGDIAGKFINSREMRDRMRTVFNSQGEYEAFVKNLERERQMAITRSRIEGGSPTAPIQQDIAEMAGPSPTELIGAGAQMAGGNVLGGMTNLYRQLGPRIQGIDQNVAEALSRSVLDPSFNQQQQLLMGISPVMQELQRRALGESTRRAGYSTSAGAAPATLLGE</sequence>
<dbReference type="EMBL" id="LR796482">
    <property type="protein sequence ID" value="CAB4146988.1"/>
    <property type="molecule type" value="Genomic_DNA"/>
</dbReference>
<feature type="region of interest" description="Disordered" evidence="1">
    <location>
        <begin position="651"/>
        <end position="672"/>
    </location>
</feature>
<evidence type="ECO:0000256" key="1">
    <source>
        <dbReference type="SAM" id="MobiDB-lite"/>
    </source>
</evidence>
<evidence type="ECO:0000313" key="2">
    <source>
        <dbReference type="EMBL" id="CAB4146988.1"/>
    </source>
</evidence>
<name>A0A6J5MKB4_9CAUD</name>